<dbReference type="RefSeq" id="WP_090486472.1">
    <property type="nucleotide sequence ID" value="NZ_FOUO01000014.1"/>
</dbReference>
<protein>
    <submittedName>
        <fullName evidence="3">HD-like signal output (HDOD) domain, no enzymatic activity</fullName>
    </submittedName>
</protein>
<dbReference type="PANTHER" id="PTHR33525">
    <property type="match status" value="1"/>
</dbReference>
<dbReference type="SUPFAM" id="SSF109604">
    <property type="entry name" value="HD-domain/PDEase-like"/>
    <property type="match status" value="1"/>
</dbReference>
<dbReference type="InterPro" id="IPR013976">
    <property type="entry name" value="HDOD"/>
</dbReference>
<reference evidence="3 4" key="1">
    <citation type="submission" date="2016-10" db="EMBL/GenBank/DDBJ databases">
        <authorList>
            <person name="de Groot N.N."/>
        </authorList>
    </citation>
    <scope>NUCLEOTIDE SEQUENCE [LARGE SCALE GENOMIC DNA]</scope>
    <source>
        <strain evidence="3 4">DSM 4180</strain>
    </source>
</reference>
<feature type="domain" description="Cyclic nucleotide-binding" evidence="1">
    <location>
        <begin position="46"/>
        <end position="111"/>
    </location>
</feature>
<dbReference type="PROSITE" id="PS50042">
    <property type="entry name" value="CNMP_BINDING_3"/>
    <property type="match status" value="1"/>
</dbReference>
<sequence>MPAAIRTELLKPLSPIRELSEAGLEQLRQQVQTRGLRAGAKFSPADDRDHLLYLAAGTVNLVRRGTPTSVDSRSTRAHLPLFSERGQGEFAVAETDCVLLCVDKEAFARLLNAERTRGFEVEDTETTTEEAAILQRVYEATTRNRLELPTMPEVAMSIQRLTRDPDAGIDQLTQVIQTDPSVAGALIHATNSPVYRSTKRITNIREAVVRLGFRTTERLAFNLAMRHTFSGGPPAVRQRMNHLWQHSVDVSAIAHVLARHVRGFEPERAQLAGLMHRIGAIPILHHVARQGLEVSPAALEATIDKLHPLTGVMVMNYWGMDPEMVTVAEQSERWQRDPAPEPDYCDLIIVSQLLRQGRQGDGQDLPRPDQVPAFAKLSLGPLEEDMNLAVLREAEEEMAIIRQVLHG</sequence>
<organism evidence="3 4">
    <name type="scientific">Ectothiorhodospira mobilis</name>
    <dbReference type="NCBI Taxonomy" id="195064"/>
    <lineage>
        <taxon>Bacteria</taxon>
        <taxon>Pseudomonadati</taxon>
        <taxon>Pseudomonadota</taxon>
        <taxon>Gammaproteobacteria</taxon>
        <taxon>Chromatiales</taxon>
        <taxon>Ectothiorhodospiraceae</taxon>
        <taxon>Ectothiorhodospira</taxon>
    </lineage>
</organism>
<dbReference type="PROSITE" id="PS51833">
    <property type="entry name" value="HDOD"/>
    <property type="match status" value="1"/>
</dbReference>
<evidence type="ECO:0000313" key="3">
    <source>
        <dbReference type="EMBL" id="SFM60774.1"/>
    </source>
</evidence>
<dbReference type="Gene3D" id="1.10.3210.10">
    <property type="entry name" value="Hypothetical protein af1432"/>
    <property type="match status" value="1"/>
</dbReference>
<feature type="domain" description="HDOD" evidence="2">
    <location>
        <begin position="148"/>
        <end position="334"/>
    </location>
</feature>
<dbReference type="OrthoDB" id="598113at2"/>
<dbReference type="InterPro" id="IPR000595">
    <property type="entry name" value="cNMP-bd_dom"/>
</dbReference>
<evidence type="ECO:0000313" key="4">
    <source>
        <dbReference type="Proteomes" id="UP000199556"/>
    </source>
</evidence>
<dbReference type="InterPro" id="IPR018490">
    <property type="entry name" value="cNMP-bd_dom_sf"/>
</dbReference>
<gene>
    <name evidence="3" type="ORF">SAMN05421721_11417</name>
</gene>
<dbReference type="InterPro" id="IPR052340">
    <property type="entry name" value="RNase_Y/CdgJ"/>
</dbReference>
<evidence type="ECO:0000259" key="1">
    <source>
        <dbReference type="PROSITE" id="PS50042"/>
    </source>
</evidence>
<name>A0A1I4S909_ECTMO</name>
<dbReference type="STRING" id="195064.SAMN05421721_11417"/>
<keyword evidence="4" id="KW-1185">Reference proteome</keyword>
<dbReference type="Proteomes" id="UP000199556">
    <property type="component" value="Unassembled WGS sequence"/>
</dbReference>
<dbReference type="PANTHER" id="PTHR33525:SF3">
    <property type="entry name" value="RIBONUCLEASE Y"/>
    <property type="match status" value="1"/>
</dbReference>
<dbReference type="AlphaFoldDB" id="A0A1I4S909"/>
<dbReference type="Pfam" id="PF08668">
    <property type="entry name" value="HDOD"/>
    <property type="match status" value="1"/>
</dbReference>
<evidence type="ECO:0000259" key="2">
    <source>
        <dbReference type="PROSITE" id="PS51833"/>
    </source>
</evidence>
<dbReference type="EMBL" id="FOUO01000014">
    <property type="protein sequence ID" value="SFM60774.1"/>
    <property type="molecule type" value="Genomic_DNA"/>
</dbReference>
<proteinExistence type="predicted"/>
<accession>A0A1I4S909</accession>
<dbReference type="SUPFAM" id="SSF51206">
    <property type="entry name" value="cAMP-binding domain-like"/>
    <property type="match status" value="1"/>
</dbReference>